<feature type="chain" id="PRO_5035459273" description="glucan endo-1,3-beta-D-glucosidase" evidence="22">
    <location>
        <begin position="23"/>
        <end position="519"/>
    </location>
</feature>
<evidence type="ECO:0000256" key="16">
    <source>
        <dbReference type="ARBA" id="ARBA00037649"/>
    </source>
</evidence>
<feature type="signal peptide" evidence="22">
    <location>
        <begin position="1"/>
        <end position="22"/>
    </location>
</feature>
<evidence type="ECO:0000256" key="9">
    <source>
        <dbReference type="ARBA" id="ARBA00022729"/>
    </source>
</evidence>
<sequence length="519" mass="54982">MVRVMPTALLASAAALATAVQALDFHCYGINYNIRNGPDWAPAETKCKKADLIQQELVKLKTVTDIIRLYSLTDCDQGNIVIPAAIKAGLKIELGLWVGPEQATFNAEKDAFQKVVANKDLVNNKNIVGVHVGSEAVYRGDVEPATAIKYLDEIRKISKAAGLDVPHTIADVGDMYLDYPELIEAVDYVSANMFPFWEKIDVEEAVDYFYTRIQDLETAAKAENKSVVIGETGWPSSGVNVNASDASPAAAALYFQDFYNMAHQHDFKYYYFAGFDEAWKGTDPENTVEAHFGIFDASGKLKTEFETLKLNDKTPAPSSKTPAPSSKAPGKDTPAPTSKTPGKNTPAPTKDGDASDDDDTPAPSSKTPGKMTPAPTTKTPGKATPAPTSGKGDDDDDNTPAPTTKKPGKATPAPTSGKGDDDDDNTPAPTTKKPGKATPAPTSGKGDDDDDNTPAPTTKTPGKVTPAPTVGKGGDDDDETPVQKPTPSPTKGTENPIATGMPTPAPTKKVKPGKDCKAE</sequence>
<evidence type="ECO:0000256" key="12">
    <source>
        <dbReference type="ARBA" id="ARBA00023180"/>
    </source>
</evidence>
<dbReference type="Proteomes" id="UP000794436">
    <property type="component" value="Unassembled WGS sequence"/>
</dbReference>
<name>A0A8K1CR02_PYTOL</name>
<keyword evidence="15" id="KW-0624">Polysaccharide degradation</keyword>
<feature type="compositionally biased region" description="Polar residues" evidence="21">
    <location>
        <begin position="483"/>
        <end position="493"/>
    </location>
</feature>
<evidence type="ECO:0000256" key="21">
    <source>
        <dbReference type="SAM" id="MobiDB-lite"/>
    </source>
</evidence>
<protein>
    <recommendedName>
        <fullName evidence="5">glucan endo-1,3-beta-D-glucosidase</fullName>
        <ecNumber evidence="5">3.2.1.39</ecNumber>
    </recommendedName>
    <alternativeName>
        <fullName evidence="18">Endo-1,3-beta-glucanase btgC</fullName>
    </alternativeName>
    <alternativeName>
        <fullName evidence="17">Laminarinase btgC</fullName>
    </alternativeName>
</protein>
<comment type="caution">
    <text evidence="23">The sequence shown here is derived from an EMBL/GenBank/DDBJ whole genome shotgun (WGS) entry which is preliminary data.</text>
</comment>
<keyword evidence="9 22" id="KW-0732">Signal</keyword>
<keyword evidence="7" id="KW-0134">Cell wall</keyword>
<evidence type="ECO:0000256" key="2">
    <source>
        <dbReference type="ARBA" id="ARBA00004191"/>
    </source>
</evidence>
<keyword evidence="11" id="KW-0472">Membrane</keyword>
<dbReference type="PANTHER" id="PTHR16631">
    <property type="entry name" value="GLUCAN 1,3-BETA-GLUCOSIDASE"/>
    <property type="match status" value="1"/>
</dbReference>
<evidence type="ECO:0000313" key="24">
    <source>
        <dbReference type="Proteomes" id="UP000794436"/>
    </source>
</evidence>
<evidence type="ECO:0000256" key="7">
    <source>
        <dbReference type="ARBA" id="ARBA00022512"/>
    </source>
</evidence>
<keyword evidence="10 20" id="KW-0378">Hydrolase</keyword>
<reference evidence="23" key="1">
    <citation type="submission" date="2019-03" db="EMBL/GenBank/DDBJ databases">
        <title>Long read genome sequence of the mycoparasitic Pythium oligandrum ATCC 38472 isolated from sugarbeet rhizosphere.</title>
        <authorList>
            <person name="Gaulin E."/>
        </authorList>
    </citation>
    <scope>NUCLEOTIDE SEQUENCE</scope>
    <source>
        <strain evidence="23">ATCC 38472_TT</strain>
    </source>
</reference>
<dbReference type="EC" id="3.2.1.39" evidence="5"/>
<proteinExistence type="inferred from homology"/>
<dbReference type="GO" id="GO:0042973">
    <property type="term" value="F:glucan endo-1,3-beta-D-glucosidase activity"/>
    <property type="evidence" value="ECO:0007669"/>
    <property type="project" value="UniProtKB-EC"/>
</dbReference>
<evidence type="ECO:0000256" key="14">
    <source>
        <dbReference type="ARBA" id="ARBA00023316"/>
    </source>
</evidence>
<evidence type="ECO:0000256" key="13">
    <source>
        <dbReference type="ARBA" id="ARBA00023277"/>
    </source>
</evidence>
<dbReference type="Gene3D" id="3.20.20.80">
    <property type="entry name" value="Glycosidases"/>
    <property type="match status" value="1"/>
</dbReference>
<dbReference type="SUPFAM" id="SSF51445">
    <property type="entry name" value="(Trans)glycosidases"/>
    <property type="match status" value="1"/>
</dbReference>
<dbReference type="GO" id="GO:0005886">
    <property type="term" value="C:plasma membrane"/>
    <property type="evidence" value="ECO:0007669"/>
    <property type="project" value="UniProtKB-SubCell"/>
</dbReference>
<evidence type="ECO:0000256" key="19">
    <source>
        <dbReference type="RuleBase" id="RU004335"/>
    </source>
</evidence>
<feature type="region of interest" description="Disordered" evidence="21">
    <location>
        <begin position="309"/>
        <end position="519"/>
    </location>
</feature>
<evidence type="ECO:0000256" key="1">
    <source>
        <dbReference type="ARBA" id="ARBA00000382"/>
    </source>
</evidence>
<evidence type="ECO:0000256" key="5">
    <source>
        <dbReference type="ARBA" id="ARBA00012780"/>
    </source>
</evidence>
<dbReference type="OrthoDB" id="77201at2759"/>
<evidence type="ECO:0000256" key="17">
    <source>
        <dbReference type="ARBA" id="ARBA00042373"/>
    </source>
</evidence>
<dbReference type="GO" id="GO:0000272">
    <property type="term" value="P:polysaccharide catabolic process"/>
    <property type="evidence" value="ECO:0007669"/>
    <property type="project" value="UniProtKB-KW"/>
</dbReference>
<keyword evidence="20" id="KW-0326">Glycosidase</keyword>
<keyword evidence="12" id="KW-0325">Glycoprotein</keyword>
<evidence type="ECO:0000256" key="4">
    <source>
        <dbReference type="ARBA" id="ARBA00008773"/>
    </source>
</evidence>
<evidence type="ECO:0000256" key="20">
    <source>
        <dbReference type="RuleBase" id="RU004336"/>
    </source>
</evidence>
<keyword evidence="24" id="KW-1185">Reference proteome</keyword>
<dbReference type="InterPro" id="IPR000490">
    <property type="entry name" value="Glyco_hydro_17"/>
</dbReference>
<comment type="subcellular location">
    <subcellularLocation>
        <location evidence="3">Cell membrane</location>
    </subcellularLocation>
    <subcellularLocation>
        <location evidence="2">Secreted</location>
        <location evidence="2">Cell wall</location>
    </subcellularLocation>
</comment>
<evidence type="ECO:0000313" key="23">
    <source>
        <dbReference type="EMBL" id="TMW67077.1"/>
    </source>
</evidence>
<evidence type="ECO:0000256" key="15">
    <source>
        <dbReference type="ARBA" id="ARBA00023326"/>
    </source>
</evidence>
<keyword evidence="13" id="KW-0119">Carbohydrate metabolism</keyword>
<comment type="similarity">
    <text evidence="4 19">Belongs to the glycosyl hydrolase 17 family.</text>
</comment>
<evidence type="ECO:0000256" key="10">
    <source>
        <dbReference type="ARBA" id="ARBA00022801"/>
    </source>
</evidence>
<evidence type="ECO:0000256" key="3">
    <source>
        <dbReference type="ARBA" id="ARBA00004236"/>
    </source>
</evidence>
<keyword evidence="14" id="KW-0961">Cell wall biogenesis/degradation</keyword>
<comment type="catalytic activity">
    <reaction evidence="1">
        <text>Hydrolysis of (1-&gt;3)-beta-D-glucosidic linkages in (1-&gt;3)-beta-D-glucans.</text>
        <dbReference type="EC" id="3.2.1.39"/>
    </reaction>
</comment>
<evidence type="ECO:0000256" key="8">
    <source>
        <dbReference type="ARBA" id="ARBA00022525"/>
    </source>
</evidence>
<evidence type="ECO:0000256" key="18">
    <source>
        <dbReference type="ARBA" id="ARBA00043078"/>
    </source>
</evidence>
<evidence type="ECO:0000256" key="11">
    <source>
        <dbReference type="ARBA" id="ARBA00023136"/>
    </source>
</evidence>
<organism evidence="23 24">
    <name type="scientific">Pythium oligandrum</name>
    <name type="common">Mycoparasitic fungus</name>
    <dbReference type="NCBI Taxonomy" id="41045"/>
    <lineage>
        <taxon>Eukaryota</taxon>
        <taxon>Sar</taxon>
        <taxon>Stramenopiles</taxon>
        <taxon>Oomycota</taxon>
        <taxon>Peronosporomycetes</taxon>
        <taxon>Pythiales</taxon>
        <taxon>Pythiaceae</taxon>
        <taxon>Pythium</taxon>
    </lineage>
</organism>
<dbReference type="Pfam" id="PF00332">
    <property type="entry name" value="Glyco_hydro_17"/>
    <property type="match status" value="1"/>
</dbReference>
<keyword evidence="8" id="KW-0964">Secreted</keyword>
<dbReference type="PROSITE" id="PS00587">
    <property type="entry name" value="GLYCOSYL_HYDROL_F17"/>
    <property type="match status" value="1"/>
</dbReference>
<comment type="function">
    <text evidence="16">Glucanases play a role in cell expansion during growth, in cell-cell fusion during mating, and in spore release during sporulation. This enzyme may be involved in beta-glucan degradation. Active on laminarin and lichenan.</text>
</comment>
<keyword evidence="6" id="KW-1003">Cell membrane</keyword>
<feature type="compositionally biased region" description="Low complexity" evidence="21">
    <location>
        <begin position="313"/>
        <end position="328"/>
    </location>
</feature>
<evidence type="ECO:0000256" key="6">
    <source>
        <dbReference type="ARBA" id="ARBA00022475"/>
    </source>
</evidence>
<evidence type="ECO:0000256" key="22">
    <source>
        <dbReference type="SAM" id="SignalP"/>
    </source>
</evidence>
<dbReference type="AlphaFoldDB" id="A0A8K1CR02"/>
<gene>
    <name evidence="23" type="ORF">Poli38472_012193</name>
</gene>
<dbReference type="PANTHER" id="PTHR16631:SF17">
    <property type="entry name" value="GLUCAN ENDO-1,3-BETA-GLUCOSIDASE BTGC"/>
    <property type="match status" value="1"/>
</dbReference>
<dbReference type="InterPro" id="IPR017853">
    <property type="entry name" value="GH"/>
</dbReference>
<feature type="compositionally biased region" description="Low complexity" evidence="21">
    <location>
        <begin position="361"/>
        <end position="388"/>
    </location>
</feature>
<accession>A0A8K1CR02</accession>
<dbReference type="InterPro" id="IPR050732">
    <property type="entry name" value="Beta-glucan_modifiers"/>
</dbReference>
<dbReference type="GO" id="GO:0071555">
    <property type="term" value="P:cell wall organization"/>
    <property type="evidence" value="ECO:0007669"/>
    <property type="project" value="UniProtKB-KW"/>
</dbReference>
<dbReference type="EMBL" id="SPLM01000006">
    <property type="protein sequence ID" value="TMW67077.1"/>
    <property type="molecule type" value="Genomic_DNA"/>
</dbReference>